<name>A0A4R4PEF5_9ACTN</name>
<sequence>MRARLVRSSPLGSPRAASVLVTAAAVCAAAGCGSSGSSSNGEFAPNGSFDTGSAAPAPAAAAPSAIPTAELYKTVLERYRAYQDAYKKAYDTNDPSNLPDVAMDPLLTEVTNDVEATKAKGVIWRFTNTFNPRVYARSKDSTKVYVIDCIRTLAAYRYSAKTGERLNGGPGVAHIQRTTLQYDSGVWKAAATAQDKTC</sequence>
<proteinExistence type="predicted"/>
<dbReference type="PROSITE" id="PS51257">
    <property type="entry name" value="PROKAR_LIPOPROTEIN"/>
    <property type="match status" value="1"/>
</dbReference>
<dbReference type="Proteomes" id="UP000295431">
    <property type="component" value="Unassembled WGS sequence"/>
</dbReference>
<dbReference type="AlphaFoldDB" id="A0A4R4PEF5"/>
<keyword evidence="3" id="KW-1185">Reference proteome</keyword>
<feature type="chain" id="PRO_5020731979" description="Nuclear transport factor 2 family protein" evidence="1">
    <location>
        <begin position="29"/>
        <end position="198"/>
    </location>
</feature>
<dbReference type="OrthoDB" id="3481364at2"/>
<evidence type="ECO:0000256" key="1">
    <source>
        <dbReference type="SAM" id="SignalP"/>
    </source>
</evidence>
<evidence type="ECO:0008006" key="4">
    <source>
        <dbReference type="Google" id="ProtNLM"/>
    </source>
</evidence>
<evidence type="ECO:0000313" key="2">
    <source>
        <dbReference type="EMBL" id="TDC20080.1"/>
    </source>
</evidence>
<reference evidence="2 3" key="1">
    <citation type="submission" date="2019-03" db="EMBL/GenBank/DDBJ databases">
        <title>Draft genome sequences of novel Actinobacteria.</title>
        <authorList>
            <person name="Sahin N."/>
            <person name="Ay H."/>
            <person name="Saygin H."/>
        </authorList>
    </citation>
    <scope>NUCLEOTIDE SEQUENCE [LARGE SCALE GENOMIC DNA]</scope>
    <source>
        <strain evidence="2 3">DSM 45347</strain>
    </source>
</reference>
<accession>A0A4R4PEF5</accession>
<keyword evidence="1" id="KW-0732">Signal</keyword>
<dbReference type="EMBL" id="SMJW01000003">
    <property type="protein sequence ID" value="TDC20080.1"/>
    <property type="molecule type" value="Genomic_DNA"/>
</dbReference>
<dbReference type="RefSeq" id="WP_131936237.1">
    <property type="nucleotide sequence ID" value="NZ_BAAAMX010000001.1"/>
</dbReference>
<evidence type="ECO:0000313" key="3">
    <source>
        <dbReference type="Proteomes" id="UP000295431"/>
    </source>
</evidence>
<organism evidence="2 3">
    <name type="scientific">Actinomadura bangladeshensis</name>
    <dbReference type="NCBI Taxonomy" id="453573"/>
    <lineage>
        <taxon>Bacteria</taxon>
        <taxon>Bacillati</taxon>
        <taxon>Actinomycetota</taxon>
        <taxon>Actinomycetes</taxon>
        <taxon>Streptosporangiales</taxon>
        <taxon>Thermomonosporaceae</taxon>
        <taxon>Actinomadura</taxon>
    </lineage>
</organism>
<gene>
    <name evidence="2" type="ORF">E1284_01650</name>
</gene>
<protein>
    <recommendedName>
        <fullName evidence="4">Nuclear transport factor 2 family protein</fullName>
    </recommendedName>
</protein>
<comment type="caution">
    <text evidence="2">The sequence shown here is derived from an EMBL/GenBank/DDBJ whole genome shotgun (WGS) entry which is preliminary data.</text>
</comment>
<feature type="signal peptide" evidence="1">
    <location>
        <begin position="1"/>
        <end position="28"/>
    </location>
</feature>